<evidence type="ECO:0000313" key="2">
    <source>
        <dbReference type="EMBL" id="CEG03002.1"/>
    </source>
</evidence>
<keyword evidence="1" id="KW-0175">Coiled coil</keyword>
<evidence type="ECO:0000256" key="1">
    <source>
        <dbReference type="SAM" id="Coils"/>
    </source>
</evidence>
<dbReference type="AlphaFoldDB" id="A0A096PE34"/>
<sequence length="71" mass="8123">MVTEVKTIAKRIKEVEKLRSEAEAELDRILLVNTFAQMNGQGVKALEEKHPGLLKDLRDLTKMFREHTSTS</sequence>
<dbReference type="EMBL" id="CBME010001518">
    <property type="protein sequence ID" value="CEG03002.1"/>
    <property type="molecule type" value="Genomic_DNA"/>
</dbReference>
<feature type="coiled-coil region" evidence="1">
    <location>
        <begin position="5"/>
        <end position="32"/>
    </location>
</feature>
<name>A0A096PE34_FUSPS</name>
<accession>A0A096PE34</accession>
<gene>
    <name evidence="2" type="ORF">BN848_0097690</name>
</gene>
<protein>
    <submittedName>
        <fullName evidence="2">WGS project CBME000000000 data, contig CS3487_c001524</fullName>
    </submittedName>
</protein>
<organism evidence="2">
    <name type="scientific">Fusarium pseudograminearum CS3487</name>
    <dbReference type="NCBI Taxonomy" id="1318458"/>
    <lineage>
        <taxon>Eukaryota</taxon>
        <taxon>Fungi</taxon>
        <taxon>Dikarya</taxon>
        <taxon>Ascomycota</taxon>
        <taxon>Pezizomycotina</taxon>
        <taxon>Sordariomycetes</taxon>
        <taxon>Hypocreomycetidae</taxon>
        <taxon>Hypocreales</taxon>
        <taxon>Nectriaceae</taxon>
        <taxon>Fusarium</taxon>
    </lineage>
</organism>
<proteinExistence type="predicted"/>
<reference evidence="2" key="1">
    <citation type="submission" date="2013-05" db="EMBL/GenBank/DDBJ databases">
        <title>Draft genome sequences of six wheat associated Fusarium spp. isolates.</title>
        <authorList>
            <person name="Moolhuijzen P.M."/>
            <person name="Manners J.M."/>
            <person name="Wilcox S."/>
            <person name="Bellgard M.I."/>
            <person name="Gardiner D.M."/>
        </authorList>
    </citation>
    <scope>NUCLEOTIDE SEQUENCE</scope>
    <source>
        <strain evidence="2">CS3487</strain>
        <strain evidence="2">CS3487</strain>
    </source>
</reference>
<comment type="caution">
    <text evidence="2">The sequence shown here is derived from an EMBL/GenBank/DDBJ whole genome shotgun (WGS) entry which is preliminary data.</text>
</comment>